<feature type="region of interest" description="Disordered" evidence="1">
    <location>
        <begin position="92"/>
        <end position="111"/>
    </location>
</feature>
<organism evidence="2 3">
    <name type="scientific">Marinibactrum halimedae</name>
    <dbReference type="NCBI Taxonomy" id="1444977"/>
    <lineage>
        <taxon>Bacteria</taxon>
        <taxon>Pseudomonadati</taxon>
        <taxon>Pseudomonadota</taxon>
        <taxon>Gammaproteobacteria</taxon>
        <taxon>Cellvibrionales</taxon>
        <taxon>Cellvibrionaceae</taxon>
        <taxon>Marinibactrum</taxon>
    </lineage>
</organism>
<dbReference type="RefSeq" id="WP_232593788.1">
    <property type="nucleotide sequence ID" value="NZ_BSPD01000073.1"/>
</dbReference>
<proteinExistence type="predicted"/>
<accession>A0AA37TDR8</accession>
<dbReference type="EMBL" id="BSPD01000073">
    <property type="protein sequence ID" value="GLS27267.1"/>
    <property type="molecule type" value="Genomic_DNA"/>
</dbReference>
<evidence type="ECO:0000313" key="3">
    <source>
        <dbReference type="Proteomes" id="UP001156870"/>
    </source>
</evidence>
<name>A0AA37TDR8_9GAMM</name>
<dbReference type="Proteomes" id="UP001156870">
    <property type="component" value="Unassembled WGS sequence"/>
</dbReference>
<evidence type="ECO:0000313" key="2">
    <source>
        <dbReference type="EMBL" id="GLS27267.1"/>
    </source>
</evidence>
<reference evidence="2 3" key="1">
    <citation type="journal article" date="2014" name="Int. J. Syst. Evol. Microbiol.">
        <title>Complete genome sequence of Corynebacterium casei LMG S-19264T (=DSM 44701T), isolated from a smear-ripened cheese.</title>
        <authorList>
            <consortium name="US DOE Joint Genome Institute (JGI-PGF)"/>
            <person name="Walter F."/>
            <person name="Albersmeier A."/>
            <person name="Kalinowski J."/>
            <person name="Ruckert C."/>
        </authorList>
    </citation>
    <scope>NUCLEOTIDE SEQUENCE [LARGE SCALE GENOMIC DNA]</scope>
    <source>
        <strain evidence="2 3">NBRC 110095</strain>
    </source>
</reference>
<evidence type="ECO:0000256" key="1">
    <source>
        <dbReference type="SAM" id="MobiDB-lite"/>
    </source>
</evidence>
<comment type="caution">
    <text evidence="2">The sequence shown here is derived from an EMBL/GenBank/DDBJ whole genome shotgun (WGS) entry which is preliminary data.</text>
</comment>
<keyword evidence="3" id="KW-1185">Reference proteome</keyword>
<gene>
    <name evidence="2" type="ORF">GCM10007877_29860</name>
</gene>
<dbReference type="AlphaFoldDB" id="A0AA37TDR8"/>
<protein>
    <submittedName>
        <fullName evidence="2">Uncharacterized protein</fullName>
    </submittedName>
</protein>
<feature type="compositionally biased region" description="Basic residues" evidence="1">
    <location>
        <begin position="98"/>
        <end position="109"/>
    </location>
</feature>
<sequence>MTLRLVSNDQYIEFSANSSCLRSRLNQAFIDLQLSGGGKSARLEMLHHIHGWELVCYNDAYMRINSPLTINYMRLLGGIYQTFFHLERLPTDAERSEKRRQRQAKRRHQTALERRQRFKLIVSPQAC</sequence>